<keyword evidence="10 12" id="KW-0238">DNA-binding</keyword>
<evidence type="ECO:0000256" key="13">
    <source>
        <dbReference type="PIRNR" id="PIRNR002811"/>
    </source>
</evidence>
<evidence type="ECO:0000256" key="10">
    <source>
        <dbReference type="ARBA" id="ARBA00023125"/>
    </source>
</evidence>
<dbReference type="RefSeq" id="WP_248596637.1">
    <property type="nucleotide sequence ID" value="NZ_JAJIAR010000002.1"/>
</dbReference>
<dbReference type="PROSITE" id="PS50880">
    <property type="entry name" value="TOPRIM"/>
    <property type="match status" value="1"/>
</dbReference>
<evidence type="ECO:0000259" key="14">
    <source>
        <dbReference type="PROSITE" id="PS50880"/>
    </source>
</evidence>
<evidence type="ECO:0000256" key="8">
    <source>
        <dbReference type="ARBA" id="ARBA00022833"/>
    </source>
</evidence>
<dbReference type="InterPro" id="IPR030846">
    <property type="entry name" value="DnaG_bac"/>
</dbReference>
<keyword evidence="2 12" id="KW-0639">Primosome</keyword>
<dbReference type="NCBIfam" id="TIGR01391">
    <property type="entry name" value="dnaG"/>
    <property type="match status" value="1"/>
</dbReference>
<evidence type="ECO:0000256" key="4">
    <source>
        <dbReference type="ARBA" id="ARBA00022695"/>
    </source>
</evidence>
<sequence>MLTMIPEEVIDQIRNETNIADVVGQFVSLKKSGSNLFGICPFHNENTASFSVNEQKQIFHCFSCGRGGNVFKFMMELENLSYPEAVMRVADMQGIEIPDQYKHSNKAKSNINPVEKKLIDMHEQATELYSHILMNTEVGQPALDYLHERGLTDETIKFYRLGFAPKEQILNKFLENKKVQYDDMRKSGLFIETDDGKLRDRFFDRIMFPIKNEFGNLIGFSGRVMDKNASTAKYLNSPETDIFNKRKVLFNLSDAKTTIQKQKNVILFEGFMDVISAYQSGVTNGIASMGTSLTTEQIATIKRLTPSVSVCYDGDAPGQNAINRALSLLGNTDLSLGVIQMPEGIDPDEYRKQYGEERFASYMHSAYESPLSFKMRYFKLNRNLDNETDQISYINDVLQEVAKISDPLERDIYVNQLSDQFNLNKLDLTNRMNTYIQKNNVNKSIQKSRDEPQQGHPVIQPIDNVKSHSKVELAELYLFNRILMSREMWQHLMSKDGFSFVDDDFQLLYTLAQGYMATHDEYKSAEFQDFIKEEKLQNMLINIEMLPLSDAPNKEEVDDYVNIIMNEAPINVQLKNKQAELNDAKKLGDVDKQTELAMEIIKLQRQKQLNDRS</sequence>
<keyword evidence="9" id="KW-0460">Magnesium</keyword>
<dbReference type="Gene3D" id="3.90.980.10">
    <property type="entry name" value="DNA primase, catalytic core, N-terminal domain"/>
    <property type="match status" value="1"/>
</dbReference>
<dbReference type="Gene3D" id="3.40.1360.10">
    <property type="match status" value="1"/>
</dbReference>
<dbReference type="PANTHER" id="PTHR30313">
    <property type="entry name" value="DNA PRIMASE"/>
    <property type="match status" value="1"/>
</dbReference>
<dbReference type="InterPro" id="IPR037068">
    <property type="entry name" value="DNA_primase_core_N_sf"/>
</dbReference>
<dbReference type="EC" id="2.7.7.101" evidence="12"/>
<dbReference type="InterPro" id="IPR034151">
    <property type="entry name" value="TOPRIM_DnaG_bac"/>
</dbReference>
<dbReference type="Pfam" id="PF01807">
    <property type="entry name" value="Zn_ribbon_DnaG"/>
    <property type="match status" value="1"/>
</dbReference>
<dbReference type="InterPro" id="IPR016136">
    <property type="entry name" value="DNA_helicase_N/primase_C"/>
</dbReference>
<evidence type="ECO:0000256" key="1">
    <source>
        <dbReference type="ARBA" id="ARBA00022478"/>
    </source>
</evidence>
<dbReference type="EMBL" id="JAJIAR010000002">
    <property type="protein sequence ID" value="MCK8611245.1"/>
    <property type="molecule type" value="Genomic_DNA"/>
</dbReference>
<dbReference type="InterPro" id="IPR050219">
    <property type="entry name" value="DnaG_primase"/>
</dbReference>
<evidence type="ECO:0000256" key="2">
    <source>
        <dbReference type="ARBA" id="ARBA00022515"/>
    </source>
</evidence>
<dbReference type="Pfam" id="PF08275">
    <property type="entry name" value="DNAG_N"/>
    <property type="match status" value="1"/>
</dbReference>
<evidence type="ECO:0000313" key="16">
    <source>
        <dbReference type="Proteomes" id="UP001522816"/>
    </source>
</evidence>
<dbReference type="SMART" id="SM00493">
    <property type="entry name" value="TOPRIM"/>
    <property type="match status" value="1"/>
</dbReference>
<dbReference type="PIRSF" id="PIRSF002811">
    <property type="entry name" value="DnaG"/>
    <property type="match status" value="1"/>
</dbReference>
<dbReference type="InterPro" id="IPR036977">
    <property type="entry name" value="DNA_primase_Znf_CHC2"/>
</dbReference>
<keyword evidence="4 12" id="KW-0548">Nucleotidyltransferase</keyword>
<keyword evidence="16" id="KW-1185">Reference proteome</keyword>
<evidence type="ECO:0000256" key="7">
    <source>
        <dbReference type="ARBA" id="ARBA00022771"/>
    </source>
</evidence>
<comment type="function">
    <text evidence="12 13">RNA polymerase that catalyzes the synthesis of short RNA molecules used as primers for DNA polymerase during DNA replication.</text>
</comment>
<reference evidence="15 16" key="1">
    <citation type="submission" date="2021-11" db="EMBL/GenBank/DDBJ databases">
        <title>Comparative genomics of bee honey and flower isolates.</title>
        <authorList>
            <person name="Bechtner J.D."/>
            <person name="Gallus M.K."/>
            <person name="Ehrmann M."/>
        </authorList>
    </citation>
    <scope>NUCLEOTIDE SEQUENCE [LARGE SCALE GENOMIC DNA]</scope>
    <source>
        <strain evidence="15 16">7</strain>
    </source>
</reference>
<comment type="similarity">
    <text evidence="12 13">Belongs to the DnaG primase family.</text>
</comment>
<dbReference type="InterPro" id="IPR006295">
    <property type="entry name" value="DNA_primase_DnaG"/>
</dbReference>
<comment type="catalytic activity">
    <reaction evidence="12">
        <text>ssDNA + n NTP = ssDNA/pppN(pN)n-1 hybrid + (n-1) diphosphate.</text>
        <dbReference type="EC" id="2.7.7.101"/>
    </reaction>
</comment>
<dbReference type="InterPro" id="IPR006171">
    <property type="entry name" value="TOPRIM_dom"/>
</dbReference>
<gene>
    <name evidence="12 15" type="primary">dnaG</name>
    <name evidence="15" type="ORF">LNP10_01865</name>
</gene>
<comment type="cofactor">
    <cofactor evidence="12 13">
        <name>Zn(2+)</name>
        <dbReference type="ChEBI" id="CHEBI:29105"/>
    </cofactor>
    <text evidence="12 13">Binds 1 zinc ion per monomer.</text>
</comment>
<name>A0ABT0HWD3_9LACO</name>
<keyword evidence="7 12" id="KW-0863">Zinc-finger</keyword>
<dbReference type="InterPro" id="IPR002694">
    <property type="entry name" value="Znf_CHC2"/>
</dbReference>
<dbReference type="SUPFAM" id="SSF57783">
    <property type="entry name" value="Zinc beta-ribbon"/>
    <property type="match status" value="1"/>
</dbReference>
<accession>A0ABT0HWD3</accession>
<dbReference type="Pfam" id="PF10410">
    <property type="entry name" value="DnaB_bind"/>
    <property type="match status" value="1"/>
</dbReference>
<dbReference type="SUPFAM" id="SSF56731">
    <property type="entry name" value="DNA primase core"/>
    <property type="match status" value="1"/>
</dbReference>
<dbReference type="SMART" id="SM00400">
    <property type="entry name" value="ZnF_CHCC"/>
    <property type="match status" value="1"/>
</dbReference>
<proteinExistence type="inferred from homology"/>
<evidence type="ECO:0000313" key="15">
    <source>
        <dbReference type="EMBL" id="MCK8611245.1"/>
    </source>
</evidence>
<organism evidence="15 16">
    <name type="scientific">Apilactobacillus nanyangensis</name>
    <dbReference type="NCBI Taxonomy" id="2799579"/>
    <lineage>
        <taxon>Bacteria</taxon>
        <taxon>Bacillati</taxon>
        <taxon>Bacillota</taxon>
        <taxon>Bacilli</taxon>
        <taxon>Lactobacillales</taxon>
        <taxon>Lactobacillaceae</taxon>
        <taxon>Apilactobacillus</taxon>
    </lineage>
</organism>
<evidence type="ECO:0000256" key="9">
    <source>
        <dbReference type="ARBA" id="ARBA00022842"/>
    </source>
</evidence>
<evidence type="ECO:0000256" key="5">
    <source>
        <dbReference type="ARBA" id="ARBA00022705"/>
    </source>
</evidence>
<comment type="domain">
    <text evidence="12">Contains an N-terminal zinc-binding domain, a central core domain that contains the primase activity, and a C-terminal DnaB-binding domain.</text>
</comment>
<keyword evidence="1 12" id="KW-0240">DNA-directed RNA polymerase</keyword>
<dbReference type="PANTHER" id="PTHR30313:SF2">
    <property type="entry name" value="DNA PRIMASE"/>
    <property type="match status" value="1"/>
</dbReference>
<evidence type="ECO:0000256" key="12">
    <source>
        <dbReference type="HAMAP-Rule" id="MF_00974"/>
    </source>
</evidence>
<dbReference type="CDD" id="cd03364">
    <property type="entry name" value="TOPRIM_DnaG_primases"/>
    <property type="match status" value="1"/>
</dbReference>
<evidence type="ECO:0000256" key="3">
    <source>
        <dbReference type="ARBA" id="ARBA00022679"/>
    </source>
</evidence>
<protein>
    <recommendedName>
        <fullName evidence="12 13">DNA primase</fullName>
        <ecNumber evidence="12">2.7.7.101</ecNumber>
    </recommendedName>
</protein>
<feature type="domain" description="Toprim" evidence="14">
    <location>
        <begin position="263"/>
        <end position="344"/>
    </location>
</feature>
<dbReference type="InterPro" id="IPR019475">
    <property type="entry name" value="DNA_primase_DnaB-bd"/>
</dbReference>
<dbReference type="HAMAP" id="MF_00974">
    <property type="entry name" value="DNA_primase_DnaG"/>
    <property type="match status" value="1"/>
</dbReference>
<evidence type="ECO:0000256" key="6">
    <source>
        <dbReference type="ARBA" id="ARBA00022723"/>
    </source>
</evidence>
<keyword evidence="8 12" id="KW-0862">Zinc</keyword>
<keyword evidence="6 12" id="KW-0479">Metal-binding</keyword>
<comment type="caution">
    <text evidence="15">The sequence shown here is derived from an EMBL/GenBank/DDBJ whole genome shotgun (WGS) entry which is preliminary data.</text>
</comment>
<evidence type="ECO:0000256" key="11">
    <source>
        <dbReference type="ARBA" id="ARBA00023163"/>
    </source>
</evidence>
<dbReference type="InterPro" id="IPR013264">
    <property type="entry name" value="DNAG_N"/>
</dbReference>
<comment type="subunit">
    <text evidence="12">Monomer. Interacts with DnaB.</text>
</comment>
<dbReference type="Proteomes" id="UP001522816">
    <property type="component" value="Unassembled WGS sequence"/>
</dbReference>
<dbReference type="Gene3D" id="1.10.860.10">
    <property type="entry name" value="DNAb Helicase, Chain A"/>
    <property type="match status" value="1"/>
</dbReference>
<keyword evidence="3 12" id="KW-0808">Transferase</keyword>
<keyword evidence="11 12" id="KW-0804">Transcription</keyword>
<dbReference type="Gene3D" id="3.90.580.10">
    <property type="entry name" value="Zinc finger, CHC2-type domain"/>
    <property type="match status" value="1"/>
</dbReference>
<keyword evidence="5 12" id="KW-0235">DNA replication</keyword>
<feature type="zinc finger region" description="CHC2-type" evidence="12">
    <location>
        <begin position="40"/>
        <end position="64"/>
    </location>
</feature>
<dbReference type="Pfam" id="PF13155">
    <property type="entry name" value="Toprim_2"/>
    <property type="match status" value="1"/>
</dbReference>